<dbReference type="Pfam" id="PF01425">
    <property type="entry name" value="Amidase"/>
    <property type="match status" value="1"/>
</dbReference>
<evidence type="ECO:0000256" key="2">
    <source>
        <dbReference type="ARBA" id="ARBA00022598"/>
    </source>
</evidence>
<protein>
    <recommendedName>
        <fullName evidence="7">Glutamyl-tRNA(Gln) amidotransferase subunit A</fullName>
        <shortName evidence="7">Glu-ADT subunit A</shortName>
        <ecNumber evidence="7">6.3.5.7</ecNumber>
    </recommendedName>
</protein>
<keyword evidence="4 7" id="KW-0067">ATP-binding</keyword>
<dbReference type="InterPro" id="IPR036928">
    <property type="entry name" value="AS_sf"/>
</dbReference>
<feature type="region of interest" description="Disordered" evidence="8">
    <location>
        <begin position="91"/>
        <end position="120"/>
    </location>
</feature>
<dbReference type="EC" id="6.3.5.7" evidence="7"/>
<reference evidence="10 11" key="1">
    <citation type="submission" date="2019-12" db="EMBL/GenBank/DDBJ databases">
        <title>Isolation and characterization of three novel carbon monoxide-oxidizing members of Halobacteria from salione crusts and soils.</title>
        <authorList>
            <person name="Myers M.R."/>
            <person name="King G.M."/>
        </authorList>
    </citation>
    <scope>NUCLEOTIDE SEQUENCE [LARGE SCALE GENOMIC DNA]</scope>
    <source>
        <strain evidence="10 11">WSA2</strain>
    </source>
</reference>
<dbReference type="SUPFAM" id="SSF75304">
    <property type="entry name" value="Amidase signature (AS) enzymes"/>
    <property type="match status" value="1"/>
</dbReference>
<proteinExistence type="inferred from homology"/>
<feature type="active site" description="Charge relay system" evidence="7">
    <location>
        <position position="40"/>
    </location>
</feature>
<gene>
    <name evidence="7 10" type="primary">gatA</name>
    <name evidence="10" type="ORF">GRX01_08840</name>
</gene>
<evidence type="ECO:0000313" key="11">
    <source>
        <dbReference type="Proteomes" id="UP000437065"/>
    </source>
</evidence>
<evidence type="ECO:0000256" key="4">
    <source>
        <dbReference type="ARBA" id="ARBA00022840"/>
    </source>
</evidence>
<dbReference type="PROSITE" id="PS00571">
    <property type="entry name" value="AMIDASES"/>
    <property type="match status" value="1"/>
</dbReference>
<keyword evidence="5 7" id="KW-0648">Protein biosynthesis</keyword>
<dbReference type="PANTHER" id="PTHR11895">
    <property type="entry name" value="TRANSAMIDASE"/>
    <property type="match status" value="1"/>
</dbReference>
<sequence>MSADDARDGDSTDDLNAFVTRETVEGDADGPLAGKTVAVKDNISTEGIRTTCGSAMLAEYVPPYDATVVERLREAGATLVGKANMDEFGMGGTTETSAFGPTKNPVDPERVPGGSSGGSAAAVAAGEADLALGSDTGGSVRNPAAFCGVVGIKPTYGLVSRYGLVAYANSLEQIGPLANTVEDAATLLDAIAGPDEHDATTRYDAAEGGAPGATDVPDDVHPADATEYAAAADGDVDGMTVGVPTELVEGADDEVVAVFEDALADLEARGVETVEVSLPSVEHAVQAYYVIAMSEASSNLARFDGVRYGVDGGEGNWNESFAAAREEGFGDEVKRRILLGTYALSAGYHDKYYEKAQDARAWVKRDFDEAFAEADVLATPTMPVLPPKRGESLDDPLSLYLMDANTVPVNLANLPAISVPAGEAEGLPVGMQFVGPAFGEEAIIRAGSAVEE</sequence>
<dbReference type="OrthoDB" id="7931at2157"/>
<dbReference type="Gene3D" id="3.90.1300.10">
    <property type="entry name" value="Amidase signature (AS) domain"/>
    <property type="match status" value="1"/>
</dbReference>
<comment type="caution">
    <text evidence="10">The sequence shown here is derived from an EMBL/GenBank/DDBJ whole genome shotgun (WGS) entry which is preliminary data.</text>
</comment>
<dbReference type="GO" id="GO:0016740">
    <property type="term" value="F:transferase activity"/>
    <property type="evidence" value="ECO:0007669"/>
    <property type="project" value="UniProtKB-KW"/>
</dbReference>
<dbReference type="GO" id="GO:0006412">
    <property type="term" value="P:translation"/>
    <property type="evidence" value="ECO:0007669"/>
    <property type="project" value="UniProtKB-UniRule"/>
</dbReference>
<evidence type="ECO:0000256" key="7">
    <source>
        <dbReference type="HAMAP-Rule" id="MF_00120"/>
    </source>
</evidence>
<dbReference type="HAMAP" id="MF_00120">
    <property type="entry name" value="GatA"/>
    <property type="match status" value="1"/>
</dbReference>
<dbReference type="InterPro" id="IPR023631">
    <property type="entry name" value="Amidase_dom"/>
</dbReference>
<dbReference type="PANTHER" id="PTHR11895:SF7">
    <property type="entry name" value="GLUTAMYL-TRNA(GLN) AMIDOTRANSFERASE SUBUNIT A, MITOCHONDRIAL"/>
    <property type="match status" value="1"/>
</dbReference>
<dbReference type="InterPro" id="IPR000120">
    <property type="entry name" value="Amidase"/>
</dbReference>
<dbReference type="NCBIfam" id="TIGR00132">
    <property type="entry name" value="gatA"/>
    <property type="match status" value="1"/>
</dbReference>
<dbReference type="InterPro" id="IPR004412">
    <property type="entry name" value="GatA"/>
</dbReference>
<comment type="similarity">
    <text evidence="1 7">Belongs to the amidase family. GatA subfamily.</text>
</comment>
<feature type="domain" description="Amidase" evidence="9">
    <location>
        <begin position="25"/>
        <end position="443"/>
    </location>
</feature>
<evidence type="ECO:0000256" key="6">
    <source>
        <dbReference type="ARBA" id="ARBA00047407"/>
    </source>
</evidence>
<evidence type="ECO:0000256" key="5">
    <source>
        <dbReference type="ARBA" id="ARBA00022917"/>
    </source>
</evidence>
<organism evidence="10 11">
    <name type="scientific">Halobaculum saliterrae</name>
    <dbReference type="NCBI Taxonomy" id="2073113"/>
    <lineage>
        <taxon>Archaea</taxon>
        <taxon>Methanobacteriati</taxon>
        <taxon>Methanobacteriota</taxon>
        <taxon>Stenosarchaea group</taxon>
        <taxon>Halobacteria</taxon>
        <taxon>Halobacteriales</taxon>
        <taxon>Haloferacaceae</taxon>
        <taxon>Halobaculum</taxon>
    </lineage>
</organism>
<name>A0A6B0SXV6_9EURY</name>
<evidence type="ECO:0000259" key="9">
    <source>
        <dbReference type="Pfam" id="PF01425"/>
    </source>
</evidence>
<evidence type="ECO:0000256" key="8">
    <source>
        <dbReference type="SAM" id="MobiDB-lite"/>
    </source>
</evidence>
<dbReference type="Proteomes" id="UP000437065">
    <property type="component" value="Unassembled WGS sequence"/>
</dbReference>
<keyword evidence="10" id="KW-0808">Transferase</keyword>
<feature type="active site" description="Charge relay system" evidence="7">
    <location>
        <position position="115"/>
    </location>
</feature>
<dbReference type="AlphaFoldDB" id="A0A6B0SXV6"/>
<keyword evidence="11" id="KW-1185">Reference proteome</keyword>
<accession>A0A6B0SXV6</accession>
<dbReference type="GO" id="GO:0030956">
    <property type="term" value="C:glutamyl-tRNA(Gln) amidotransferase complex"/>
    <property type="evidence" value="ECO:0007669"/>
    <property type="project" value="InterPro"/>
</dbReference>
<keyword evidence="2 7" id="KW-0436">Ligase</keyword>
<dbReference type="InterPro" id="IPR020556">
    <property type="entry name" value="Amidase_CS"/>
</dbReference>
<evidence type="ECO:0000256" key="3">
    <source>
        <dbReference type="ARBA" id="ARBA00022741"/>
    </source>
</evidence>
<keyword evidence="3 7" id="KW-0547">Nucleotide-binding</keyword>
<dbReference type="EMBL" id="WUUS01000005">
    <property type="protein sequence ID" value="MXR41441.1"/>
    <property type="molecule type" value="Genomic_DNA"/>
</dbReference>
<evidence type="ECO:0000313" key="10">
    <source>
        <dbReference type="EMBL" id="MXR41441.1"/>
    </source>
</evidence>
<evidence type="ECO:0000256" key="1">
    <source>
        <dbReference type="ARBA" id="ARBA00008069"/>
    </source>
</evidence>
<comment type="subunit">
    <text evidence="7">Heterotrimer of A, B and C subunits.</text>
</comment>
<comment type="function">
    <text evidence="7">Allows the formation of correctly charged Gln-tRNA(Gln) through the transamidation of misacylated Glu-tRNA(Gln) in organisms which lack glutaminyl-tRNA synthetase. The reaction takes place in the presence of glutamine and ATP through an activated gamma-phospho-Glu-tRNA(Gln).</text>
</comment>
<feature type="active site" description="Acyl-ester intermediate" evidence="7">
    <location>
        <position position="139"/>
    </location>
</feature>
<dbReference type="GO" id="GO:0005524">
    <property type="term" value="F:ATP binding"/>
    <property type="evidence" value="ECO:0007669"/>
    <property type="project" value="UniProtKB-KW"/>
</dbReference>
<comment type="catalytic activity">
    <reaction evidence="6 7">
        <text>L-glutamyl-tRNA(Gln) + L-glutamine + ATP + H2O = L-glutaminyl-tRNA(Gln) + L-glutamate + ADP + phosphate + H(+)</text>
        <dbReference type="Rhea" id="RHEA:17521"/>
        <dbReference type="Rhea" id="RHEA-COMP:9681"/>
        <dbReference type="Rhea" id="RHEA-COMP:9684"/>
        <dbReference type="ChEBI" id="CHEBI:15377"/>
        <dbReference type="ChEBI" id="CHEBI:15378"/>
        <dbReference type="ChEBI" id="CHEBI:29985"/>
        <dbReference type="ChEBI" id="CHEBI:30616"/>
        <dbReference type="ChEBI" id="CHEBI:43474"/>
        <dbReference type="ChEBI" id="CHEBI:58359"/>
        <dbReference type="ChEBI" id="CHEBI:78520"/>
        <dbReference type="ChEBI" id="CHEBI:78521"/>
        <dbReference type="ChEBI" id="CHEBI:456216"/>
        <dbReference type="EC" id="6.3.5.7"/>
    </reaction>
</comment>
<dbReference type="RefSeq" id="WP_159665886.1">
    <property type="nucleotide sequence ID" value="NZ_WUUS01000005.1"/>
</dbReference>
<dbReference type="GO" id="GO:0050567">
    <property type="term" value="F:glutaminyl-tRNA synthase (glutamine-hydrolyzing) activity"/>
    <property type="evidence" value="ECO:0007669"/>
    <property type="project" value="UniProtKB-UniRule"/>
</dbReference>